<keyword evidence="3" id="KW-1185">Reference proteome</keyword>
<comment type="caution">
    <text evidence="2">The sequence shown here is derived from an EMBL/GenBank/DDBJ whole genome shotgun (WGS) entry which is preliminary data.</text>
</comment>
<protein>
    <submittedName>
        <fullName evidence="2">Uncharacterized protein</fullName>
    </submittedName>
</protein>
<sequence>MGDRQDGGNGGCFNCILNSIRNFLGCFAKLFGTTIACAFIIIVAIILVVLLLIGGIVFALYYFNIIHFEGGKPGLNPGGIGDLIGKPGGPGGYVNFTTPNPIGNGTTTGR</sequence>
<dbReference type="EMBL" id="CAXLJM020000124">
    <property type="protein sequence ID" value="CAL8139250.1"/>
    <property type="molecule type" value="Genomic_DNA"/>
</dbReference>
<keyword evidence="1" id="KW-0472">Membrane</keyword>
<gene>
    <name evidence="2" type="ORF">ODALV1_LOCUS27749</name>
</gene>
<evidence type="ECO:0000313" key="2">
    <source>
        <dbReference type="EMBL" id="CAL8139250.1"/>
    </source>
</evidence>
<keyword evidence="1" id="KW-1133">Transmembrane helix</keyword>
<proteinExistence type="predicted"/>
<accession>A0ABP1RZA0</accession>
<reference evidence="2 3" key="1">
    <citation type="submission" date="2024-08" db="EMBL/GenBank/DDBJ databases">
        <authorList>
            <person name="Cucini C."/>
            <person name="Frati F."/>
        </authorList>
    </citation>
    <scope>NUCLEOTIDE SEQUENCE [LARGE SCALE GENOMIC DNA]</scope>
</reference>
<dbReference type="Proteomes" id="UP001642540">
    <property type="component" value="Unassembled WGS sequence"/>
</dbReference>
<feature type="transmembrane region" description="Helical" evidence="1">
    <location>
        <begin position="30"/>
        <end position="63"/>
    </location>
</feature>
<organism evidence="2 3">
    <name type="scientific">Orchesella dallaii</name>
    <dbReference type="NCBI Taxonomy" id="48710"/>
    <lineage>
        <taxon>Eukaryota</taxon>
        <taxon>Metazoa</taxon>
        <taxon>Ecdysozoa</taxon>
        <taxon>Arthropoda</taxon>
        <taxon>Hexapoda</taxon>
        <taxon>Collembola</taxon>
        <taxon>Entomobryomorpha</taxon>
        <taxon>Entomobryoidea</taxon>
        <taxon>Orchesellidae</taxon>
        <taxon>Orchesellinae</taxon>
        <taxon>Orchesella</taxon>
    </lineage>
</organism>
<evidence type="ECO:0000313" key="3">
    <source>
        <dbReference type="Proteomes" id="UP001642540"/>
    </source>
</evidence>
<evidence type="ECO:0000256" key="1">
    <source>
        <dbReference type="SAM" id="Phobius"/>
    </source>
</evidence>
<name>A0ABP1RZA0_9HEXA</name>
<keyword evidence="1" id="KW-0812">Transmembrane</keyword>